<evidence type="ECO:0000313" key="5">
    <source>
        <dbReference type="RefSeq" id="XP_013927277.1"/>
    </source>
</evidence>
<dbReference type="InterPro" id="IPR050525">
    <property type="entry name" value="ECM_Assembly_Org"/>
</dbReference>
<evidence type="ECO:0000256" key="1">
    <source>
        <dbReference type="ARBA" id="ARBA00022889"/>
    </source>
</evidence>
<dbReference type="SMART" id="SM00327">
    <property type="entry name" value="VWA"/>
    <property type="match status" value="2"/>
</dbReference>
<dbReference type="AlphaFoldDB" id="A0A6I9YSL2"/>
<dbReference type="KEGG" id="tsr:106553328"/>
<protein>
    <submittedName>
        <fullName evidence="5">Collagen alpha-6(VI) chain-like</fullName>
    </submittedName>
</protein>
<dbReference type="PANTHER" id="PTHR24020">
    <property type="entry name" value="COLLAGEN ALPHA"/>
    <property type="match status" value="1"/>
</dbReference>
<sequence length="611" mass="67232">MKGNSGRKGFPGVPGRIGTVGVPGKLGPRGNKGEFGDAGMKGERGLPGLRGLRGDSGAIGYGKLGNKGIKGQNGFPGDVGQEGDVGNPGLSGEIGLGGMQGQKGPAGATGQKGALGNHGPPGRRGNKGFKGMASFSPCALIAYIRKHSSCYQGTAECPAYATELVFALDISQDTTFQMFEQMKKIVTETVNQANIRESNCPVGARVAVVSYSSNTNYLIRFIDFQNKKKLLQELNRLSLQRTTNRRDIGGSMRFVARHLFKRTLQGANVRKIAVFFSNGESDHPSSVNTALLEYSALEIVPVILAFNNVPEINHAFLMDDSGQFQVITIPTGGDYSPFLKRFQLCTLCYGMKNDKCKPDVVYECNRRIRPPREYVDAAFILDSSSKINPDEFEKLKEFLSRALNHFDISSQPATSSVGDRIALVSHAIPALKPETQVIPAKKEFDLVTFNTKQLMKKYIQEYVQQLDGQTAVGHALQWTINHIFSHTPNPRKHKVIIIISVGGTSQWDKAVLKKVSLRAKCQGYALLVVSVGRNYNSTELQELASYPLEQHLIQLGRIHKPELNYAIMFLKPFLYFLQNGFNSYPPSELSTKCHKISTKKSRHVLKRHSHK</sequence>
<dbReference type="CDD" id="cd01450">
    <property type="entry name" value="vWFA_subfamily_ECM"/>
    <property type="match status" value="2"/>
</dbReference>
<feature type="compositionally biased region" description="Basic and acidic residues" evidence="2">
    <location>
        <begin position="31"/>
        <end position="44"/>
    </location>
</feature>
<gene>
    <name evidence="5" type="primary">LOC106553328</name>
</gene>
<dbReference type="OrthoDB" id="4473401at2759"/>
<dbReference type="PANTHER" id="PTHR24020:SF87">
    <property type="entry name" value="COLLAGEN ALPHA-1(VI) CHAIN-LIKE"/>
    <property type="match status" value="1"/>
</dbReference>
<dbReference type="InterPro" id="IPR008160">
    <property type="entry name" value="Collagen"/>
</dbReference>
<keyword evidence="1" id="KW-0130">Cell adhesion</keyword>
<proteinExistence type="predicted"/>
<organism evidence="4 5">
    <name type="scientific">Thamnophis sirtalis</name>
    <dbReference type="NCBI Taxonomy" id="35019"/>
    <lineage>
        <taxon>Eukaryota</taxon>
        <taxon>Metazoa</taxon>
        <taxon>Chordata</taxon>
        <taxon>Craniata</taxon>
        <taxon>Vertebrata</taxon>
        <taxon>Euteleostomi</taxon>
        <taxon>Lepidosauria</taxon>
        <taxon>Squamata</taxon>
        <taxon>Bifurcata</taxon>
        <taxon>Unidentata</taxon>
        <taxon>Episquamata</taxon>
        <taxon>Toxicofera</taxon>
        <taxon>Serpentes</taxon>
        <taxon>Colubroidea</taxon>
        <taxon>Colubridae</taxon>
        <taxon>Natricinae</taxon>
        <taxon>Thamnophis</taxon>
    </lineage>
</organism>
<dbReference type="InterPro" id="IPR002035">
    <property type="entry name" value="VWF_A"/>
</dbReference>
<dbReference type="RefSeq" id="XP_013927277.1">
    <property type="nucleotide sequence ID" value="XM_014071802.1"/>
</dbReference>
<name>A0A6I9YSL2_9SAUR</name>
<feature type="region of interest" description="Disordered" evidence="2">
    <location>
        <begin position="100"/>
        <end position="124"/>
    </location>
</feature>
<dbReference type="Gene3D" id="3.40.50.410">
    <property type="entry name" value="von Willebrand factor, type A domain"/>
    <property type="match status" value="2"/>
</dbReference>
<dbReference type="PROSITE" id="PS50234">
    <property type="entry name" value="VWFA"/>
    <property type="match status" value="2"/>
</dbReference>
<dbReference type="SUPFAM" id="SSF53300">
    <property type="entry name" value="vWA-like"/>
    <property type="match status" value="2"/>
</dbReference>
<dbReference type="GO" id="GO:0007155">
    <property type="term" value="P:cell adhesion"/>
    <property type="evidence" value="ECO:0007669"/>
    <property type="project" value="UniProtKB-KW"/>
</dbReference>
<reference evidence="5" key="1">
    <citation type="submission" date="2025-08" db="UniProtKB">
        <authorList>
            <consortium name="RefSeq"/>
        </authorList>
    </citation>
    <scope>IDENTIFICATION</scope>
</reference>
<evidence type="ECO:0000259" key="3">
    <source>
        <dbReference type="PROSITE" id="PS50234"/>
    </source>
</evidence>
<keyword evidence="4" id="KW-1185">Reference proteome</keyword>
<dbReference type="InterPro" id="IPR036465">
    <property type="entry name" value="vWFA_dom_sf"/>
</dbReference>
<feature type="domain" description="VWFA" evidence="3">
    <location>
        <begin position="376"/>
        <end position="573"/>
    </location>
</feature>
<dbReference type="FunFam" id="3.40.50.410:FF:000016">
    <property type="entry name" value="Collagen type VI alpha 3 chain"/>
    <property type="match status" value="1"/>
</dbReference>
<feature type="region of interest" description="Disordered" evidence="2">
    <location>
        <begin position="1"/>
        <end position="51"/>
    </location>
</feature>
<dbReference type="Proteomes" id="UP000504617">
    <property type="component" value="Unplaced"/>
</dbReference>
<accession>A0A6I9YSL2</accession>
<dbReference type="Pfam" id="PF00092">
    <property type="entry name" value="VWA"/>
    <property type="match status" value="2"/>
</dbReference>
<evidence type="ECO:0000256" key="2">
    <source>
        <dbReference type="SAM" id="MobiDB-lite"/>
    </source>
</evidence>
<dbReference type="FunFam" id="3.40.50.410:FF:000021">
    <property type="entry name" value="Collagen, type VI, alpha 3"/>
    <property type="match status" value="1"/>
</dbReference>
<dbReference type="Pfam" id="PF01391">
    <property type="entry name" value="Collagen"/>
    <property type="match status" value="2"/>
</dbReference>
<dbReference type="GeneID" id="106553328"/>
<evidence type="ECO:0000313" key="4">
    <source>
        <dbReference type="Proteomes" id="UP000504617"/>
    </source>
</evidence>
<feature type="domain" description="VWFA" evidence="3">
    <location>
        <begin position="163"/>
        <end position="302"/>
    </location>
</feature>